<feature type="domain" description="Gcp-like" evidence="1">
    <location>
        <begin position="46"/>
        <end position="139"/>
    </location>
</feature>
<dbReference type="Gene3D" id="3.30.420.40">
    <property type="match status" value="2"/>
</dbReference>
<dbReference type="InterPro" id="IPR000905">
    <property type="entry name" value="Gcp-like_dom"/>
</dbReference>
<dbReference type="SUPFAM" id="SSF53067">
    <property type="entry name" value="Actin-like ATPase domain"/>
    <property type="match status" value="1"/>
</dbReference>
<dbReference type="InterPro" id="IPR022496">
    <property type="entry name" value="T6A_TsaB"/>
</dbReference>
<dbReference type="AlphaFoldDB" id="A0A6J4UQQ0"/>
<dbReference type="InterPro" id="IPR043129">
    <property type="entry name" value="ATPase_NBD"/>
</dbReference>
<protein>
    <submittedName>
        <fullName evidence="2">tRNA threonylcarbamoyladenosine biosynthesis protein TsaB</fullName>
    </submittedName>
</protein>
<dbReference type="Pfam" id="PF00814">
    <property type="entry name" value="TsaD"/>
    <property type="match status" value="1"/>
</dbReference>
<gene>
    <name evidence="2" type="ORF">AVDCRST_MAG43-1435</name>
</gene>
<organism evidence="2">
    <name type="scientific">uncultured Thermomicrobiales bacterium</name>
    <dbReference type="NCBI Taxonomy" id="1645740"/>
    <lineage>
        <taxon>Bacteria</taxon>
        <taxon>Pseudomonadati</taxon>
        <taxon>Thermomicrobiota</taxon>
        <taxon>Thermomicrobia</taxon>
        <taxon>Thermomicrobiales</taxon>
        <taxon>environmental samples</taxon>
    </lineage>
</organism>
<dbReference type="GO" id="GO:0002949">
    <property type="term" value="P:tRNA threonylcarbamoyladenosine modification"/>
    <property type="evidence" value="ECO:0007669"/>
    <property type="project" value="InterPro"/>
</dbReference>
<evidence type="ECO:0000259" key="1">
    <source>
        <dbReference type="Pfam" id="PF00814"/>
    </source>
</evidence>
<accession>A0A6J4UQQ0</accession>
<sequence>MTVLPRTLDREADRDWLLAIDTSTEQAGLALFDGEAMIELSWPAGRTQTVSVLPRIHEMLAAQGIMLKDVGAVGIAQGPGTFTGLRVGLSIAKGLAIVPGRSLVAVDTLLVTATPFVVAGLSTLAVLPAGRRRLVWAEFEPGTPPAPPRNTTLHELLDHLASRPPIVVAGEFLPDQRAAMGDAGWPVVSGASGARRPGVLAEIAWDRWRGGDVVDPVTIEPLYLHGKALGGPTGS</sequence>
<proteinExistence type="predicted"/>
<reference evidence="2" key="1">
    <citation type="submission" date="2020-02" db="EMBL/GenBank/DDBJ databases">
        <authorList>
            <person name="Meier V. D."/>
        </authorList>
    </citation>
    <scope>NUCLEOTIDE SEQUENCE</scope>
    <source>
        <strain evidence="2">AVDCRST_MAG43</strain>
    </source>
</reference>
<dbReference type="NCBIfam" id="TIGR03725">
    <property type="entry name" value="T6A_YeaZ"/>
    <property type="match status" value="1"/>
</dbReference>
<dbReference type="EMBL" id="CADCWI010000076">
    <property type="protein sequence ID" value="CAA9555576.1"/>
    <property type="molecule type" value="Genomic_DNA"/>
</dbReference>
<name>A0A6J4UQQ0_9BACT</name>
<evidence type="ECO:0000313" key="2">
    <source>
        <dbReference type="EMBL" id="CAA9555576.1"/>
    </source>
</evidence>